<name>A0A8J2M7D8_9BILA</name>
<evidence type="ECO:0000256" key="2">
    <source>
        <dbReference type="SAM" id="SignalP"/>
    </source>
</evidence>
<accession>A0A8J2M7D8</accession>
<keyword evidence="1" id="KW-0812">Transmembrane</keyword>
<dbReference type="InterPro" id="IPR045860">
    <property type="entry name" value="Snake_toxin-like_sf"/>
</dbReference>
<feature type="signal peptide" evidence="2">
    <location>
        <begin position="1"/>
        <end position="18"/>
    </location>
</feature>
<evidence type="ECO:0000313" key="3">
    <source>
        <dbReference type="EMBL" id="CAG9536445.1"/>
    </source>
</evidence>
<feature type="chain" id="PRO_5035288434" evidence="2">
    <location>
        <begin position="19"/>
        <end position="126"/>
    </location>
</feature>
<dbReference type="AlphaFoldDB" id="A0A8J2M7D8"/>
<evidence type="ECO:0000313" key="4">
    <source>
        <dbReference type="Proteomes" id="UP000746747"/>
    </source>
</evidence>
<protein>
    <submittedName>
        <fullName evidence="3">Uncharacterized protein</fullName>
    </submittedName>
</protein>
<keyword evidence="2" id="KW-0732">Signal</keyword>
<proteinExistence type="predicted"/>
<reference evidence="3" key="1">
    <citation type="submission" date="2021-09" db="EMBL/GenBank/DDBJ databases">
        <authorList>
            <consortium name="Pathogen Informatics"/>
        </authorList>
    </citation>
    <scope>NUCLEOTIDE SEQUENCE</scope>
</reference>
<keyword evidence="1" id="KW-0472">Membrane</keyword>
<dbReference type="EMBL" id="CAKAEH010001454">
    <property type="protein sequence ID" value="CAG9536445.1"/>
    <property type="molecule type" value="Genomic_DNA"/>
</dbReference>
<keyword evidence="4" id="KW-1185">Reference proteome</keyword>
<dbReference type="OrthoDB" id="5791057at2759"/>
<gene>
    <name evidence="3" type="ORF">CJOHNSTONI_LOCUS6363</name>
</gene>
<dbReference type="SUPFAM" id="SSF57302">
    <property type="entry name" value="Snake toxin-like"/>
    <property type="match status" value="1"/>
</dbReference>
<sequence length="126" mass="13685">MMRVLLVAISLLFIENIGEPIGDHIVACHNCPGNSPNCEDTCEGRYCYKAEFIANGYTTVKRGCLNETDGGFQVGLCEETPSNLPGSDLHAVERMCVCTTDKCNSASTHFAVINLSAVALFIFYVL</sequence>
<organism evidence="3 4">
    <name type="scientific">Cercopithifilaria johnstoni</name>
    <dbReference type="NCBI Taxonomy" id="2874296"/>
    <lineage>
        <taxon>Eukaryota</taxon>
        <taxon>Metazoa</taxon>
        <taxon>Ecdysozoa</taxon>
        <taxon>Nematoda</taxon>
        <taxon>Chromadorea</taxon>
        <taxon>Rhabditida</taxon>
        <taxon>Spirurina</taxon>
        <taxon>Spiruromorpha</taxon>
        <taxon>Filarioidea</taxon>
        <taxon>Onchocercidae</taxon>
        <taxon>Cercopithifilaria</taxon>
    </lineage>
</organism>
<evidence type="ECO:0000256" key="1">
    <source>
        <dbReference type="SAM" id="Phobius"/>
    </source>
</evidence>
<feature type="transmembrane region" description="Helical" evidence="1">
    <location>
        <begin position="106"/>
        <end position="125"/>
    </location>
</feature>
<comment type="caution">
    <text evidence="3">The sequence shown here is derived from an EMBL/GenBank/DDBJ whole genome shotgun (WGS) entry which is preliminary data.</text>
</comment>
<keyword evidence="1" id="KW-1133">Transmembrane helix</keyword>
<dbReference type="Proteomes" id="UP000746747">
    <property type="component" value="Unassembled WGS sequence"/>
</dbReference>